<gene>
    <name evidence="1" type="ORF">Pla8534_16440</name>
</gene>
<evidence type="ECO:0000313" key="1">
    <source>
        <dbReference type="EMBL" id="QDU93860.1"/>
    </source>
</evidence>
<proteinExistence type="predicted"/>
<dbReference type="Proteomes" id="UP000317648">
    <property type="component" value="Chromosome"/>
</dbReference>
<accession>A0A518DPU4</accession>
<dbReference type="SUPFAM" id="SSF53300">
    <property type="entry name" value="vWA-like"/>
    <property type="match status" value="1"/>
</dbReference>
<protein>
    <recommendedName>
        <fullName evidence="3">VWFA domain-containing protein</fullName>
    </recommendedName>
</protein>
<sequence length="314" mass="33478">MPKVRSPNKPLSTVNVFPQADGTIDVEACFMPDPDLLAGEGSSRAVLALDASRSIKAAYGDSGPFGGGSPNYVQAVARKIGEILADTTKDGKVSMLYWAMGLGNDTEAIGEFDSVGCQQAKISGPKKNWGKGTRLMPVIKSIVDNDYAQADWVMGVIITDGIIEDEQDCIDYCMQLGEGLLQQVNAGQRRKDSLKLVLIGVGEEVDVGQLERFDDMFEGSSLESDIDLWSSGVAADMQDEEDILGVVFGELMSEETIVADSGRILDSQGNEVASFSDGLPGKFRFKLPSGSSGFKVTTPKGEVEQDISEAVAGN</sequence>
<name>A0A518DPU4_9BACT</name>
<dbReference type="KEGG" id="lcre:Pla8534_16440"/>
<evidence type="ECO:0000313" key="2">
    <source>
        <dbReference type="Proteomes" id="UP000317648"/>
    </source>
</evidence>
<dbReference type="EMBL" id="CP036433">
    <property type="protein sequence ID" value="QDU93860.1"/>
    <property type="molecule type" value="Genomic_DNA"/>
</dbReference>
<dbReference type="InterPro" id="IPR036465">
    <property type="entry name" value="vWFA_dom_sf"/>
</dbReference>
<dbReference type="RefSeq" id="WP_145051273.1">
    <property type="nucleotide sequence ID" value="NZ_CP036433.1"/>
</dbReference>
<evidence type="ECO:0008006" key="3">
    <source>
        <dbReference type="Google" id="ProtNLM"/>
    </source>
</evidence>
<dbReference type="AlphaFoldDB" id="A0A518DPU4"/>
<organism evidence="1 2">
    <name type="scientific">Lignipirellula cremea</name>
    <dbReference type="NCBI Taxonomy" id="2528010"/>
    <lineage>
        <taxon>Bacteria</taxon>
        <taxon>Pseudomonadati</taxon>
        <taxon>Planctomycetota</taxon>
        <taxon>Planctomycetia</taxon>
        <taxon>Pirellulales</taxon>
        <taxon>Pirellulaceae</taxon>
        <taxon>Lignipirellula</taxon>
    </lineage>
</organism>
<keyword evidence="2" id="KW-1185">Reference proteome</keyword>
<dbReference type="OrthoDB" id="470692at2"/>
<reference evidence="1 2" key="1">
    <citation type="submission" date="2019-02" db="EMBL/GenBank/DDBJ databases">
        <title>Deep-cultivation of Planctomycetes and their phenomic and genomic characterization uncovers novel biology.</title>
        <authorList>
            <person name="Wiegand S."/>
            <person name="Jogler M."/>
            <person name="Boedeker C."/>
            <person name="Pinto D."/>
            <person name="Vollmers J."/>
            <person name="Rivas-Marin E."/>
            <person name="Kohn T."/>
            <person name="Peeters S.H."/>
            <person name="Heuer A."/>
            <person name="Rast P."/>
            <person name="Oberbeckmann S."/>
            <person name="Bunk B."/>
            <person name="Jeske O."/>
            <person name="Meyerdierks A."/>
            <person name="Storesund J.E."/>
            <person name="Kallscheuer N."/>
            <person name="Luecker S."/>
            <person name="Lage O.M."/>
            <person name="Pohl T."/>
            <person name="Merkel B.J."/>
            <person name="Hornburger P."/>
            <person name="Mueller R.-W."/>
            <person name="Bruemmer F."/>
            <person name="Labrenz M."/>
            <person name="Spormann A.M."/>
            <person name="Op den Camp H."/>
            <person name="Overmann J."/>
            <person name="Amann R."/>
            <person name="Jetten M.S.M."/>
            <person name="Mascher T."/>
            <person name="Medema M.H."/>
            <person name="Devos D.P."/>
            <person name="Kaster A.-K."/>
            <person name="Ovreas L."/>
            <person name="Rohde M."/>
            <person name="Galperin M.Y."/>
            <person name="Jogler C."/>
        </authorList>
    </citation>
    <scope>NUCLEOTIDE SEQUENCE [LARGE SCALE GENOMIC DNA]</scope>
    <source>
        <strain evidence="1 2">Pla85_3_4</strain>
    </source>
</reference>